<dbReference type="Proteomes" id="UP001054837">
    <property type="component" value="Unassembled WGS sequence"/>
</dbReference>
<organism evidence="1 2">
    <name type="scientific">Caerostris darwini</name>
    <dbReference type="NCBI Taxonomy" id="1538125"/>
    <lineage>
        <taxon>Eukaryota</taxon>
        <taxon>Metazoa</taxon>
        <taxon>Ecdysozoa</taxon>
        <taxon>Arthropoda</taxon>
        <taxon>Chelicerata</taxon>
        <taxon>Arachnida</taxon>
        <taxon>Araneae</taxon>
        <taxon>Araneomorphae</taxon>
        <taxon>Entelegynae</taxon>
        <taxon>Araneoidea</taxon>
        <taxon>Araneidae</taxon>
        <taxon>Caerostris</taxon>
    </lineage>
</organism>
<name>A0AAV4T2P9_9ARAC</name>
<proteinExistence type="predicted"/>
<sequence length="151" mass="17759">MHPINEMKNIRDTSTPIRIPTRRVRGQISLLQSAAICHRKKHFQFKETDFEKHNYGNLDMQLAEHDADLLEFSAKSENLQRMKNIRGTSTPIRIPTRRVRGQISLLQSAAICHRKKNFQFKETDFEKHNYGNLDMQLAEHDADLLEFSREK</sequence>
<keyword evidence="2" id="KW-1185">Reference proteome</keyword>
<comment type="caution">
    <text evidence="1">The sequence shown here is derived from an EMBL/GenBank/DDBJ whole genome shotgun (WGS) entry which is preliminary data.</text>
</comment>
<accession>A0AAV4T2P9</accession>
<evidence type="ECO:0000313" key="1">
    <source>
        <dbReference type="EMBL" id="GIY40575.1"/>
    </source>
</evidence>
<dbReference type="EMBL" id="BPLQ01008957">
    <property type="protein sequence ID" value="GIY40575.1"/>
    <property type="molecule type" value="Genomic_DNA"/>
</dbReference>
<gene>
    <name evidence="1" type="ORF">CDAR_49671</name>
</gene>
<dbReference type="AlphaFoldDB" id="A0AAV4T2P9"/>
<evidence type="ECO:0000313" key="2">
    <source>
        <dbReference type="Proteomes" id="UP001054837"/>
    </source>
</evidence>
<reference evidence="1 2" key="1">
    <citation type="submission" date="2021-06" db="EMBL/GenBank/DDBJ databases">
        <title>Caerostris darwini draft genome.</title>
        <authorList>
            <person name="Kono N."/>
            <person name="Arakawa K."/>
        </authorList>
    </citation>
    <scope>NUCLEOTIDE SEQUENCE [LARGE SCALE GENOMIC DNA]</scope>
</reference>
<protein>
    <submittedName>
        <fullName evidence="1">Uncharacterized protein</fullName>
    </submittedName>
</protein>